<evidence type="ECO:0000256" key="9">
    <source>
        <dbReference type="ARBA" id="ARBA00023128"/>
    </source>
</evidence>
<dbReference type="STRING" id="45607.A0A2T0FLG3"/>
<dbReference type="InterPro" id="IPR057495">
    <property type="entry name" value="AAA_lid_BCS1"/>
</dbReference>
<evidence type="ECO:0000256" key="7">
    <source>
        <dbReference type="ARBA" id="ARBA00022840"/>
    </source>
</evidence>
<dbReference type="SMART" id="SM00382">
    <property type="entry name" value="AAA"/>
    <property type="match status" value="1"/>
</dbReference>
<dbReference type="EMBL" id="NDIQ01000022">
    <property type="protein sequence ID" value="PRT55812.1"/>
    <property type="molecule type" value="Genomic_DNA"/>
</dbReference>
<keyword evidence="5" id="KW-0999">Mitochondrion inner membrane</keyword>
<dbReference type="InterPro" id="IPR050747">
    <property type="entry name" value="Mitochondrial_chaperone_BCS1"/>
</dbReference>
<dbReference type="GeneID" id="36517180"/>
<keyword evidence="8" id="KW-1133">Transmembrane helix</keyword>
<comment type="subcellular location">
    <subcellularLocation>
        <location evidence="1">Mitochondrion inner membrane</location>
        <topology evidence="1">Single-pass membrane protein</topology>
    </subcellularLocation>
</comment>
<evidence type="ECO:0000256" key="2">
    <source>
        <dbReference type="ARBA" id="ARBA00007448"/>
    </source>
</evidence>
<organism evidence="15 16">
    <name type="scientific">Wickerhamiella sorbophila</name>
    <dbReference type="NCBI Taxonomy" id="45607"/>
    <lineage>
        <taxon>Eukaryota</taxon>
        <taxon>Fungi</taxon>
        <taxon>Dikarya</taxon>
        <taxon>Ascomycota</taxon>
        <taxon>Saccharomycotina</taxon>
        <taxon>Dipodascomycetes</taxon>
        <taxon>Dipodascales</taxon>
        <taxon>Trichomonascaceae</taxon>
        <taxon>Wickerhamiella</taxon>
    </lineage>
</organism>
<comment type="catalytic activity">
    <reaction evidence="11">
        <text>ATP + H2O = ADP + phosphate + H(+)</text>
        <dbReference type="Rhea" id="RHEA:13065"/>
        <dbReference type="ChEBI" id="CHEBI:15377"/>
        <dbReference type="ChEBI" id="CHEBI:15378"/>
        <dbReference type="ChEBI" id="CHEBI:30616"/>
        <dbReference type="ChEBI" id="CHEBI:43474"/>
        <dbReference type="ChEBI" id="CHEBI:456216"/>
    </reaction>
    <physiologicalReaction direction="left-to-right" evidence="11">
        <dbReference type="Rhea" id="RHEA:13066"/>
    </physiologicalReaction>
</comment>
<evidence type="ECO:0000256" key="1">
    <source>
        <dbReference type="ARBA" id="ARBA00004434"/>
    </source>
</evidence>
<feature type="domain" description="AAA+ ATPase" evidence="13">
    <location>
        <begin position="250"/>
        <end position="381"/>
    </location>
</feature>
<keyword evidence="9" id="KW-0496">Mitochondrion</keyword>
<dbReference type="OrthoDB" id="10251412at2759"/>
<evidence type="ECO:0000259" key="13">
    <source>
        <dbReference type="SMART" id="SM00382"/>
    </source>
</evidence>
<gene>
    <name evidence="15" type="ORF">B9G98_03432</name>
</gene>
<dbReference type="Pfam" id="PF25426">
    <property type="entry name" value="AAA_lid_BCS1"/>
    <property type="match status" value="1"/>
</dbReference>
<protein>
    <submittedName>
        <fullName evidence="15">Mitochondrial chaperone BCS1</fullName>
    </submittedName>
</protein>
<keyword evidence="16" id="KW-1185">Reference proteome</keyword>
<dbReference type="Pfam" id="PF00004">
    <property type="entry name" value="AAA"/>
    <property type="match status" value="1"/>
</dbReference>
<evidence type="ECO:0000256" key="12">
    <source>
        <dbReference type="RuleBase" id="RU003651"/>
    </source>
</evidence>
<keyword evidence="7 12" id="KW-0067">ATP-binding</keyword>
<evidence type="ECO:0000313" key="15">
    <source>
        <dbReference type="EMBL" id="PRT55812.1"/>
    </source>
</evidence>
<comment type="similarity">
    <text evidence="2">Belongs to the AAA ATPase family. BCS1 subfamily.</text>
</comment>
<feature type="domain" description="BCS1 N-terminal" evidence="14">
    <location>
        <begin position="50"/>
        <end position="219"/>
    </location>
</feature>
<evidence type="ECO:0000256" key="3">
    <source>
        <dbReference type="ARBA" id="ARBA00022692"/>
    </source>
</evidence>
<dbReference type="Gene3D" id="3.40.50.300">
    <property type="entry name" value="P-loop containing nucleotide triphosphate hydrolases"/>
    <property type="match status" value="1"/>
</dbReference>
<dbReference type="InterPro" id="IPR014851">
    <property type="entry name" value="BCS1_N"/>
</dbReference>
<accession>A0A2T0FLG3</accession>
<dbReference type="Pfam" id="PF08740">
    <property type="entry name" value="BCS1_N"/>
    <property type="match status" value="1"/>
</dbReference>
<evidence type="ECO:0000256" key="6">
    <source>
        <dbReference type="ARBA" id="ARBA00022801"/>
    </source>
</evidence>
<evidence type="ECO:0000256" key="5">
    <source>
        <dbReference type="ARBA" id="ARBA00022792"/>
    </source>
</evidence>
<dbReference type="Proteomes" id="UP000238350">
    <property type="component" value="Unassembled WGS sequence"/>
</dbReference>
<dbReference type="SUPFAM" id="SSF52540">
    <property type="entry name" value="P-loop containing nucleoside triphosphate hydrolases"/>
    <property type="match status" value="1"/>
</dbReference>
<evidence type="ECO:0000256" key="8">
    <source>
        <dbReference type="ARBA" id="ARBA00022989"/>
    </source>
</evidence>
<evidence type="ECO:0000256" key="10">
    <source>
        <dbReference type="ARBA" id="ARBA00023136"/>
    </source>
</evidence>
<dbReference type="CDD" id="cd19510">
    <property type="entry name" value="RecA-like_BCS1"/>
    <property type="match status" value="1"/>
</dbReference>
<dbReference type="InterPro" id="IPR003959">
    <property type="entry name" value="ATPase_AAA_core"/>
</dbReference>
<proteinExistence type="inferred from homology"/>
<comment type="caution">
    <text evidence="15">The sequence shown here is derived from an EMBL/GenBank/DDBJ whole genome shotgun (WGS) entry which is preliminary data.</text>
</comment>
<reference evidence="15 16" key="1">
    <citation type="submission" date="2017-04" db="EMBL/GenBank/DDBJ databases">
        <title>Genome sequencing of [Candida] sorbophila.</title>
        <authorList>
            <person name="Ahn J.O."/>
        </authorList>
    </citation>
    <scope>NUCLEOTIDE SEQUENCE [LARGE SCALE GENOMIC DNA]</scope>
    <source>
        <strain evidence="15 16">DS02</strain>
    </source>
</reference>
<keyword evidence="6" id="KW-0378">Hydrolase</keyword>
<dbReference type="FunFam" id="3.40.50.300:FF:000768">
    <property type="entry name" value="Probable mitochondrial chaperone bcs1"/>
    <property type="match status" value="1"/>
</dbReference>
<dbReference type="GO" id="GO:0016887">
    <property type="term" value="F:ATP hydrolysis activity"/>
    <property type="evidence" value="ECO:0007669"/>
    <property type="project" value="InterPro"/>
</dbReference>
<evidence type="ECO:0000256" key="4">
    <source>
        <dbReference type="ARBA" id="ARBA00022741"/>
    </source>
</evidence>
<dbReference type="GO" id="GO:0034551">
    <property type="term" value="P:mitochondrial respiratory chain complex III assembly"/>
    <property type="evidence" value="ECO:0007669"/>
    <property type="project" value="UniProtKB-ARBA"/>
</dbReference>
<dbReference type="SMART" id="SM01024">
    <property type="entry name" value="BCS1_N"/>
    <property type="match status" value="1"/>
</dbReference>
<dbReference type="InterPro" id="IPR003593">
    <property type="entry name" value="AAA+_ATPase"/>
</dbReference>
<dbReference type="PROSITE" id="PS00674">
    <property type="entry name" value="AAA"/>
    <property type="match status" value="1"/>
</dbReference>
<dbReference type="GO" id="GO:0005524">
    <property type="term" value="F:ATP binding"/>
    <property type="evidence" value="ECO:0007669"/>
    <property type="project" value="UniProtKB-KW"/>
</dbReference>
<keyword evidence="4 12" id="KW-0547">Nucleotide-binding</keyword>
<evidence type="ECO:0000256" key="11">
    <source>
        <dbReference type="ARBA" id="ARBA00048778"/>
    </source>
</evidence>
<keyword evidence="10" id="KW-0472">Membrane</keyword>
<dbReference type="AlphaFoldDB" id="A0A2T0FLG3"/>
<evidence type="ECO:0000259" key="14">
    <source>
        <dbReference type="SMART" id="SM01024"/>
    </source>
</evidence>
<dbReference type="PANTHER" id="PTHR23070">
    <property type="entry name" value="BCS1 AAA-TYPE ATPASE"/>
    <property type="match status" value="1"/>
</dbReference>
<evidence type="ECO:0000313" key="16">
    <source>
        <dbReference type="Proteomes" id="UP000238350"/>
    </source>
</evidence>
<dbReference type="RefSeq" id="XP_024665757.1">
    <property type="nucleotide sequence ID" value="XM_024809989.1"/>
</dbReference>
<name>A0A2T0FLG3_9ASCO</name>
<dbReference type="InterPro" id="IPR003960">
    <property type="entry name" value="ATPase_AAA_CS"/>
</dbReference>
<keyword evidence="3" id="KW-0812">Transmembrane</keyword>
<sequence length="439" mass="48904">MTEQPRSSSGPAAAEAVPEVTAVSDATSNEGFLQSIMSSNPYFTAGFGLMGLGAVLAVGRQTLVRASSLAYRQLLVDLEITSKDKSYDWFLEWMSRHPARSSRNFSVETNYVEHDNGSITATFDLVPGPGRHLLKYSGAYIMVKRERSGRLMDLRMGSPFETITLTTLYRDRQIFSKMLREAQSRAQTKQQGKTVLYTSYGPEWRPFGLPRRKRSIESVVLADGVKEGLLDDMTSFLKSAQWYTDRGIPYRRGYLLYGPPGSGKTSVIQALAGHLDYNICILNLAEATLTDDRLNHLMNNVPARSLLLLEDVDSAFSNRKQSSDQGYVSGVTFSGLLNALDGVASADERIIFMTTNHPERLDPALIRPGRVDFQALLDNATPAQIHRMFTRFYNDDKLAHAFVEECIQRNKPVSTAQLQGLFVFHKDDPQGAIAAIHNM</sequence>
<dbReference type="InterPro" id="IPR027417">
    <property type="entry name" value="P-loop_NTPase"/>
</dbReference>
<dbReference type="GO" id="GO:0005743">
    <property type="term" value="C:mitochondrial inner membrane"/>
    <property type="evidence" value="ECO:0007669"/>
    <property type="project" value="UniProtKB-SubCell"/>
</dbReference>